<dbReference type="InterPro" id="IPR000792">
    <property type="entry name" value="Tscrpt_reg_LuxR_C"/>
</dbReference>
<feature type="compositionally biased region" description="Polar residues" evidence="4">
    <location>
        <begin position="1"/>
        <end position="12"/>
    </location>
</feature>
<dbReference type="Gene3D" id="3.30.450.20">
    <property type="entry name" value="PAS domain"/>
    <property type="match status" value="1"/>
</dbReference>
<dbReference type="InterPro" id="IPR036388">
    <property type="entry name" value="WH-like_DNA-bd_sf"/>
</dbReference>
<keyword evidence="1" id="KW-0805">Transcription regulation</keyword>
<dbReference type="PANTHER" id="PTHR44688:SF16">
    <property type="entry name" value="DNA-BINDING TRANSCRIPTIONAL ACTIVATOR DEVR_DOSR"/>
    <property type="match status" value="1"/>
</dbReference>
<dbReference type="PRINTS" id="PR00038">
    <property type="entry name" value="HTHLUXR"/>
</dbReference>
<dbReference type="KEGG" id="rlc:K227x_38410"/>
<dbReference type="InterPro" id="IPR000014">
    <property type="entry name" value="PAS"/>
</dbReference>
<feature type="region of interest" description="Disordered" evidence="4">
    <location>
        <begin position="157"/>
        <end position="235"/>
    </location>
</feature>
<keyword evidence="2" id="KW-0238">DNA-binding</keyword>
<proteinExistence type="predicted"/>
<reference evidence="6 7" key="1">
    <citation type="submission" date="2019-02" db="EMBL/GenBank/DDBJ databases">
        <title>Deep-cultivation of Planctomycetes and their phenomic and genomic characterization uncovers novel biology.</title>
        <authorList>
            <person name="Wiegand S."/>
            <person name="Jogler M."/>
            <person name="Boedeker C."/>
            <person name="Pinto D."/>
            <person name="Vollmers J."/>
            <person name="Rivas-Marin E."/>
            <person name="Kohn T."/>
            <person name="Peeters S.H."/>
            <person name="Heuer A."/>
            <person name="Rast P."/>
            <person name="Oberbeckmann S."/>
            <person name="Bunk B."/>
            <person name="Jeske O."/>
            <person name="Meyerdierks A."/>
            <person name="Storesund J.E."/>
            <person name="Kallscheuer N."/>
            <person name="Luecker S."/>
            <person name="Lage O.M."/>
            <person name="Pohl T."/>
            <person name="Merkel B.J."/>
            <person name="Hornburger P."/>
            <person name="Mueller R.-W."/>
            <person name="Bruemmer F."/>
            <person name="Labrenz M."/>
            <person name="Spormann A.M."/>
            <person name="Op den Camp H."/>
            <person name="Overmann J."/>
            <person name="Amann R."/>
            <person name="Jetten M.S.M."/>
            <person name="Mascher T."/>
            <person name="Medema M.H."/>
            <person name="Devos D.P."/>
            <person name="Kaster A.-K."/>
            <person name="Ovreas L."/>
            <person name="Rohde M."/>
            <person name="Galperin M.Y."/>
            <person name="Jogler C."/>
        </authorList>
    </citation>
    <scope>NUCLEOTIDE SEQUENCE [LARGE SCALE GENOMIC DNA]</scope>
    <source>
        <strain evidence="6 7">K22_7</strain>
    </source>
</reference>
<evidence type="ECO:0000313" key="6">
    <source>
        <dbReference type="EMBL" id="QDT05441.1"/>
    </source>
</evidence>
<evidence type="ECO:0000313" key="7">
    <source>
        <dbReference type="Proteomes" id="UP000318538"/>
    </source>
</evidence>
<dbReference type="GO" id="GO:0006355">
    <property type="term" value="P:regulation of DNA-templated transcription"/>
    <property type="evidence" value="ECO:0007669"/>
    <property type="project" value="InterPro"/>
</dbReference>
<dbReference type="SUPFAM" id="SSF46894">
    <property type="entry name" value="C-terminal effector domain of the bipartite response regulators"/>
    <property type="match status" value="1"/>
</dbReference>
<dbReference type="SMART" id="SM00421">
    <property type="entry name" value="HTH_LUXR"/>
    <property type="match status" value="1"/>
</dbReference>
<dbReference type="Gene3D" id="1.10.10.10">
    <property type="entry name" value="Winged helix-like DNA-binding domain superfamily/Winged helix DNA-binding domain"/>
    <property type="match status" value="1"/>
</dbReference>
<dbReference type="Proteomes" id="UP000318538">
    <property type="component" value="Chromosome"/>
</dbReference>
<gene>
    <name evidence="6" type="ORF">K227x_38410</name>
</gene>
<dbReference type="AlphaFoldDB" id="A0A517NE91"/>
<name>A0A517NE91_9BACT</name>
<feature type="domain" description="HTH luxR-type" evidence="5">
    <location>
        <begin position="246"/>
        <end position="311"/>
    </location>
</feature>
<dbReference type="EMBL" id="CP036525">
    <property type="protein sequence ID" value="QDT05441.1"/>
    <property type="molecule type" value="Genomic_DNA"/>
</dbReference>
<dbReference type="PROSITE" id="PS50043">
    <property type="entry name" value="HTH_LUXR_2"/>
    <property type="match status" value="1"/>
</dbReference>
<dbReference type="CDD" id="cd00130">
    <property type="entry name" value="PAS"/>
    <property type="match status" value="1"/>
</dbReference>
<evidence type="ECO:0000256" key="3">
    <source>
        <dbReference type="ARBA" id="ARBA00023163"/>
    </source>
</evidence>
<keyword evidence="3" id="KW-0804">Transcription</keyword>
<evidence type="ECO:0000259" key="5">
    <source>
        <dbReference type="PROSITE" id="PS50043"/>
    </source>
</evidence>
<feature type="compositionally biased region" description="Low complexity" evidence="4">
    <location>
        <begin position="217"/>
        <end position="229"/>
    </location>
</feature>
<evidence type="ECO:0000256" key="4">
    <source>
        <dbReference type="SAM" id="MobiDB-lite"/>
    </source>
</evidence>
<organism evidence="6 7">
    <name type="scientific">Rubripirellula lacrimiformis</name>
    <dbReference type="NCBI Taxonomy" id="1930273"/>
    <lineage>
        <taxon>Bacteria</taxon>
        <taxon>Pseudomonadati</taxon>
        <taxon>Planctomycetota</taxon>
        <taxon>Planctomycetia</taxon>
        <taxon>Pirellulales</taxon>
        <taxon>Pirellulaceae</taxon>
        <taxon>Rubripirellula</taxon>
    </lineage>
</organism>
<dbReference type="SUPFAM" id="SSF55785">
    <property type="entry name" value="PYP-like sensor domain (PAS domain)"/>
    <property type="match status" value="1"/>
</dbReference>
<dbReference type="Pfam" id="PF00196">
    <property type="entry name" value="GerE"/>
    <property type="match status" value="1"/>
</dbReference>
<feature type="region of interest" description="Disordered" evidence="4">
    <location>
        <begin position="1"/>
        <end position="37"/>
    </location>
</feature>
<dbReference type="CDD" id="cd06170">
    <property type="entry name" value="LuxR_C_like"/>
    <property type="match status" value="1"/>
</dbReference>
<evidence type="ECO:0000256" key="1">
    <source>
        <dbReference type="ARBA" id="ARBA00023015"/>
    </source>
</evidence>
<dbReference type="InterPro" id="IPR016032">
    <property type="entry name" value="Sig_transdc_resp-reg_C-effctor"/>
</dbReference>
<dbReference type="GO" id="GO:0003677">
    <property type="term" value="F:DNA binding"/>
    <property type="evidence" value="ECO:0007669"/>
    <property type="project" value="UniProtKB-KW"/>
</dbReference>
<feature type="compositionally biased region" description="Low complexity" evidence="4">
    <location>
        <begin position="169"/>
        <end position="184"/>
    </location>
</feature>
<evidence type="ECO:0000256" key="2">
    <source>
        <dbReference type="ARBA" id="ARBA00023125"/>
    </source>
</evidence>
<dbReference type="InterPro" id="IPR035965">
    <property type="entry name" value="PAS-like_dom_sf"/>
</dbReference>
<keyword evidence="7" id="KW-1185">Reference proteome</keyword>
<dbReference type="PANTHER" id="PTHR44688">
    <property type="entry name" value="DNA-BINDING TRANSCRIPTIONAL ACTIVATOR DEVR_DOSR"/>
    <property type="match status" value="1"/>
</dbReference>
<protein>
    <submittedName>
        <fullName evidence="6">Bacterial regulatory protein, luxR family</fullName>
    </submittedName>
</protein>
<sequence>MPQSLNSGSKPTKSIGAKGVANCRSQSKRQNGHQKLSPLTASSFPAAIDWAKLFALEEGIGLSIIRTDGIFRYCSPGFLRKVGISTSSDLTGINLLDVFEESFAKERIQWLQKVSQTERPARTEHVLHGRAIASTLMPLQEEPFADHVLVLSRSIASNDEDNHPPMPVPSAAAANPEAPLNPDAVNPDASGHTGAAPQTEQPGEIADTAVSPNPIPSESACSTTAASETVDGVSSKGETFRSNLIDLGPLSILGKRELEVLILLGNGYSVPETARFLYRSPRTVERHKAEIGRKIGASTIADIVSVVCRAGLRPEHRNLTRINAVHASYRENGVL</sequence>
<accession>A0A517NE91</accession>